<evidence type="ECO:0000313" key="3">
    <source>
        <dbReference type="EMBL" id="RMJ18352.1"/>
    </source>
</evidence>
<organism evidence="3 4">
    <name type="scientific">Fusarium kuroshium</name>
    <dbReference type="NCBI Taxonomy" id="2010991"/>
    <lineage>
        <taxon>Eukaryota</taxon>
        <taxon>Fungi</taxon>
        <taxon>Dikarya</taxon>
        <taxon>Ascomycota</taxon>
        <taxon>Pezizomycotina</taxon>
        <taxon>Sordariomycetes</taxon>
        <taxon>Hypocreomycetidae</taxon>
        <taxon>Hypocreales</taxon>
        <taxon>Nectriaceae</taxon>
        <taxon>Fusarium</taxon>
        <taxon>Fusarium solani species complex</taxon>
    </lineage>
</organism>
<feature type="compositionally biased region" description="Polar residues" evidence="1">
    <location>
        <begin position="1"/>
        <end position="12"/>
    </location>
</feature>
<feature type="compositionally biased region" description="Low complexity" evidence="1">
    <location>
        <begin position="129"/>
        <end position="142"/>
    </location>
</feature>
<evidence type="ECO:0000313" key="4">
    <source>
        <dbReference type="Proteomes" id="UP000277212"/>
    </source>
</evidence>
<keyword evidence="4" id="KW-1185">Reference proteome</keyword>
<proteinExistence type="predicted"/>
<evidence type="ECO:0000259" key="2">
    <source>
        <dbReference type="PROSITE" id="PS00028"/>
    </source>
</evidence>
<comment type="caution">
    <text evidence="3">The sequence shown here is derived from an EMBL/GenBank/DDBJ whole genome shotgun (WGS) entry which is preliminary data.</text>
</comment>
<name>A0A3M2SMI4_9HYPO</name>
<dbReference type="AlphaFoldDB" id="A0A3M2SMI4"/>
<dbReference type="InterPro" id="IPR013087">
    <property type="entry name" value="Znf_C2H2_type"/>
</dbReference>
<evidence type="ECO:0000256" key="1">
    <source>
        <dbReference type="SAM" id="MobiDB-lite"/>
    </source>
</evidence>
<feature type="compositionally biased region" description="Polar residues" evidence="1">
    <location>
        <begin position="46"/>
        <end position="68"/>
    </location>
</feature>
<accession>A0A3M2SMI4</accession>
<dbReference type="OrthoDB" id="5424797at2759"/>
<protein>
    <recommendedName>
        <fullName evidence="2">C2H2-type domain-containing protein</fullName>
    </recommendedName>
</protein>
<feature type="region of interest" description="Disordered" evidence="1">
    <location>
        <begin position="119"/>
        <end position="196"/>
    </location>
</feature>
<sequence>MDMNSLDQNMGSQRKPFNIPGHLSRRDSDMGSVESEDPLARDAPTRSYTQSPVKQVVNPPQNSLTPGRQTKIAVVLTRSPGHWDSFNEVNVTDEDLDGPVISDLTPRGQPRTLFKPVSTLTVASPSGPSTAVSSDTASTTPARGRGRPKGSFKKRDGQLTAAASRQARQIKTRPHLNGFPKRRGRPPKNPSPPPRDIYYRVDVPFFAFLCEWDDCKAELHNLETLRRHVYIVHGDSVQCLWGSCGRREEPYEFEDDESFNKHVEEAHMVPLSWHVGDGPNNKGCRKAAEDTIPDYLKDEHGNQVTPSIRDQQEEDIMTWRKNRRKLKELLIRMNENLPDDPDGEIIDDDAA</sequence>
<feature type="compositionally biased region" description="Basic residues" evidence="1">
    <location>
        <begin position="168"/>
        <end position="186"/>
    </location>
</feature>
<reference evidence="3 4" key="1">
    <citation type="submission" date="2017-06" db="EMBL/GenBank/DDBJ databases">
        <title>Comparative genomic analysis of Ambrosia Fusariam Clade fungi.</title>
        <authorList>
            <person name="Stajich J.E."/>
            <person name="Carrillo J."/>
            <person name="Kijimoto T."/>
            <person name="Eskalen A."/>
            <person name="O'Donnell K."/>
            <person name="Kasson M."/>
        </authorList>
    </citation>
    <scope>NUCLEOTIDE SEQUENCE [LARGE SCALE GENOMIC DNA]</scope>
    <source>
        <strain evidence="3">UCR3666</strain>
    </source>
</reference>
<feature type="region of interest" description="Disordered" evidence="1">
    <location>
        <begin position="1"/>
        <end position="70"/>
    </location>
</feature>
<dbReference type="SMART" id="SM00355">
    <property type="entry name" value="ZnF_C2H2"/>
    <property type="match status" value="2"/>
</dbReference>
<dbReference type="STRING" id="2010991.A0A3M2SMI4"/>
<dbReference type="PROSITE" id="PS00028">
    <property type="entry name" value="ZINC_FINGER_C2H2_1"/>
    <property type="match status" value="1"/>
</dbReference>
<feature type="domain" description="C2H2-type" evidence="2">
    <location>
        <begin position="210"/>
        <end position="233"/>
    </location>
</feature>
<dbReference type="EMBL" id="NKUJ01000020">
    <property type="protein sequence ID" value="RMJ18352.1"/>
    <property type="molecule type" value="Genomic_DNA"/>
</dbReference>
<feature type="compositionally biased region" description="Polar residues" evidence="1">
    <location>
        <begin position="119"/>
        <end position="128"/>
    </location>
</feature>
<dbReference type="Proteomes" id="UP000277212">
    <property type="component" value="Unassembled WGS sequence"/>
</dbReference>
<gene>
    <name evidence="3" type="ORF">CDV36_001984</name>
</gene>